<protein>
    <submittedName>
        <fullName evidence="1">Uncharacterized protein</fullName>
    </submittedName>
</protein>
<accession>A0A1R4HE57</accession>
<dbReference type="Proteomes" id="UP000195667">
    <property type="component" value="Unassembled WGS sequence"/>
</dbReference>
<gene>
    <name evidence="1" type="ORF">CRENPOLYSF1_530010</name>
</gene>
<sequence length="87" mass="10273">MKKRTKEQTKEINQLALLSDEAIDTSDIPEQINWENAVVGRFYSKHNPKTSVNIDSEILAWFKAQSSHDYHYMINKALFDYMKQHNQ</sequence>
<name>A0A1R4HE57_9GAMM</name>
<proteinExistence type="predicted"/>
<evidence type="ECO:0000313" key="1">
    <source>
        <dbReference type="EMBL" id="SJM94311.1"/>
    </source>
</evidence>
<reference evidence="2" key="1">
    <citation type="submission" date="2017-02" db="EMBL/GenBank/DDBJ databases">
        <authorList>
            <person name="Daims H."/>
        </authorList>
    </citation>
    <scope>NUCLEOTIDE SEQUENCE [LARGE SCALE GENOMIC DNA]</scope>
</reference>
<dbReference type="EMBL" id="FUKI01000130">
    <property type="protein sequence ID" value="SJM94311.1"/>
    <property type="molecule type" value="Genomic_DNA"/>
</dbReference>
<organism evidence="1 2">
    <name type="scientific">Crenothrix polyspora</name>
    <dbReference type="NCBI Taxonomy" id="360316"/>
    <lineage>
        <taxon>Bacteria</taxon>
        <taxon>Pseudomonadati</taxon>
        <taxon>Pseudomonadota</taxon>
        <taxon>Gammaproteobacteria</taxon>
        <taxon>Methylococcales</taxon>
        <taxon>Crenotrichaceae</taxon>
        <taxon>Crenothrix</taxon>
    </lineage>
</organism>
<dbReference type="OrthoDB" id="9796641at2"/>
<dbReference type="RefSeq" id="WP_087144249.1">
    <property type="nucleotide sequence ID" value="NZ_FUKI01000130.1"/>
</dbReference>
<keyword evidence="2" id="KW-1185">Reference proteome</keyword>
<evidence type="ECO:0000313" key="2">
    <source>
        <dbReference type="Proteomes" id="UP000195667"/>
    </source>
</evidence>
<dbReference type="AlphaFoldDB" id="A0A1R4HE57"/>